<name>A0ABT1JFX0_ACTCY</name>
<evidence type="ECO:0000313" key="1">
    <source>
        <dbReference type="EMBL" id="MCP2331389.1"/>
    </source>
</evidence>
<dbReference type="PROSITE" id="PS51257">
    <property type="entry name" value="PROKAR_LIPOPROTEIN"/>
    <property type="match status" value="1"/>
</dbReference>
<dbReference type="InterPro" id="IPR024520">
    <property type="entry name" value="DUF3558"/>
</dbReference>
<evidence type="ECO:0008006" key="3">
    <source>
        <dbReference type="Google" id="ProtNLM"/>
    </source>
</evidence>
<gene>
    <name evidence="1" type="ORF">G443_001659</name>
</gene>
<sequence length="199" mass="21105">MRHRGVGVWGTALGLVTLLSACTSTEQGTAVVVNPTVDSSLPGSATPSATGNPGEQPGVDVVAELSELLPCEILSDEELTTLGFDPETATFDDVGVSYDCRYRFPGGERPVMTIQLDWNYSVDQLNLTNYTIEEISVGPLRALRIIGKTASEHCQISLHLSEDAHVSVFVHYAGTLEQACAIAEGTAAALEPSLPRSSD</sequence>
<accession>A0ABT1JFX0</accession>
<reference evidence="1 2" key="1">
    <citation type="submission" date="2013-07" db="EMBL/GenBank/DDBJ databases">
        <authorList>
            <consortium name="DOE Joint Genome Institute"/>
            <person name="Reeve W."/>
            <person name="Huntemann M."/>
            <person name="Han J."/>
            <person name="Chen A."/>
            <person name="Kyrpides N."/>
            <person name="Mavromatis K."/>
            <person name="Markowitz V."/>
            <person name="Palaniappan K."/>
            <person name="Ivanova N."/>
            <person name="Schaumberg A."/>
            <person name="Pati A."/>
            <person name="Liolios K."/>
            <person name="Nordberg H.P."/>
            <person name="Cantor M.N."/>
            <person name="Hua S.X."/>
            <person name="Woyke T."/>
        </authorList>
    </citation>
    <scope>NUCLEOTIDE SEQUENCE [LARGE SCALE GENOMIC DNA]</scope>
    <source>
        <strain evidence="1 2">DSM 43889</strain>
    </source>
</reference>
<proteinExistence type="predicted"/>
<evidence type="ECO:0000313" key="2">
    <source>
        <dbReference type="Proteomes" id="UP000791080"/>
    </source>
</evidence>
<keyword evidence="2" id="KW-1185">Reference proteome</keyword>
<dbReference type="Proteomes" id="UP000791080">
    <property type="component" value="Unassembled WGS sequence"/>
</dbReference>
<organism evidence="1 2">
    <name type="scientific">Actinoalloteichus caeruleus DSM 43889</name>
    <dbReference type="NCBI Taxonomy" id="1120930"/>
    <lineage>
        <taxon>Bacteria</taxon>
        <taxon>Bacillati</taxon>
        <taxon>Actinomycetota</taxon>
        <taxon>Actinomycetes</taxon>
        <taxon>Pseudonocardiales</taxon>
        <taxon>Pseudonocardiaceae</taxon>
        <taxon>Actinoalloteichus</taxon>
        <taxon>Actinoalloteichus cyanogriseus</taxon>
    </lineage>
</organism>
<dbReference type="Pfam" id="PF12079">
    <property type="entry name" value="DUF3558"/>
    <property type="match status" value="1"/>
</dbReference>
<comment type="caution">
    <text evidence="1">The sequence shown here is derived from an EMBL/GenBank/DDBJ whole genome shotgun (WGS) entry which is preliminary data.</text>
</comment>
<protein>
    <recommendedName>
        <fullName evidence="3">DUF3558 family protein</fullName>
    </recommendedName>
</protein>
<dbReference type="EMBL" id="AUBJ02000001">
    <property type="protein sequence ID" value="MCP2331389.1"/>
    <property type="molecule type" value="Genomic_DNA"/>
</dbReference>
<reference evidence="1 2" key="2">
    <citation type="submission" date="2022-06" db="EMBL/GenBank/DDBJ databases">
        <title>Genomic Encyclopedia of Type Strains, Phase I: the one thousand microbial genomes (KMG-I) project.</title>
        <authorList>
            <person name="Kyrpides N."/>
        </authorList>
    </citation>
    <scope>NUCLEOTIDE SEQUENCE [LARGE SCALE GENOMIC DNA]</scope>
    <source>
        <strain evidence="1 2">DSM 43889</strain>
    </source>
</reference>